<keyword evidence="4 6" id="KW-1133">Transmembrane helix</keyword>
<evidence type="ECO:0000256" key="1">
    <source>
        <dbReference type="ARBA" id="ARBA00004651"/>
    </source>
</evidence>
<proteinExistence type="predicted"/>
<protein>
    <submittedName>
        <fullName evidence="7">LysE/ArgO family amino acid transporter</fullName>
    </submittedName>
</protein>
<feature type="transmembrane region" description="Helical" evidence="6">
    <location>
        <begin position="12"/>
        <end position="31"/>
    </location>
</feature>
<dbReference type="PANTHER" id="PTHR30086:SF20">
    <property type="entry name" value="ARGININE EXPORTER PROTEIN ARGO-RELATED"/>
    <property type="match status" value="1"/>
</dbReference>
<keyword evidence="8" id="KW-1185">Reference proteome</keyword>
<feature type="transmembrane region" description="Helical" evidence="6">
    <location>
        <begin position="186"/>
        <end position="204"/>
    </location>
</feature>
<evidence type="ECO:0000313" key="8">
    <source>
        <dbReference type="Proteomes" id="UP001248581"/>
    </source>
</evidence>
<feature type="transmembrane region" description="Helical" evidence="6">
    <location>
        <begin position="43"/>
        <end position="66"/>
    </location>
</feature>
<dbReference type="InterPro" id="IPR001123">
    <property type="entry name" value="LeuE-type"/>
</dbReference>
<evidence type="ECO:0000256" key="5">
    <source>
        <dbReference type="ARBA" id="ARBA00023136"/>
    </source>
</evidence>
<dbReference type="Pfam" id="PF01810">
    <property type="entry name" value="LysE"/>
    <property type="match status" value="1"/>
</dbReference>
<sequence>MSTITLLPMLKGFVIGAGLIIPIGVQNSYVLSQSIKRNHHLMAATICIVCDFILMSLGVFGGGALINSNSVIAEIITWGGIIFLTVYGFIFFKQFYLANKDDMLKEVKPSTRKAVIFTTLAVTLLNPHAYLDTVVIIGSISGKFADADKMAFLIGTLLASITWFYALSLAAAKMSPWLSQTKVQRGINLLVAMLMWVIAYSLFITL</sequence>
<accession>A0ABY9TG02</accession>
<evidence type="ECO:0000256" key="4">
    <source>
        <dbReference type="ARBA" id="ARBA00022989"/>
    </source>
</evidence>
<dbReference type="EMBL" id="CP134146">
    <property type="protein sequence ID" value="WNC67694.1"/>
    <property type="molecule type" value="Genomic_DNA"/>
</dbReference>
<dbReference type="PANTHER" id="PTHR30086">
    <property type="entry name" value="ARGININE EXPORTER PROTEIN ARGO"/>
    <property type="match status" value="1"/>
</dbReference>
<reference evidence="8" key="1">
    <citation type="submission" date="2023-09" db="EMBL/GenBank/DDBJ databases">
        <authorList>
            <person name="Li S."/>
            <person name="Li X."/>
            <person name="Zhang C."/>
            <person name="Zhao Z."/>
        </authorList>
    </citation>
    <scope>NUCLEOTIDE SEQUENCE [LARGE SCALE GENOMIC DNA]</scope>
    <source>
        <strain evidence="8">SQ345</strain>
    </source>
</reference>
<name>A0ABY9TG02_9GAMM</name>
<feature type="transmembrane region" description="Helical" evidence="6">
    <location>
        <begin position="151"/>
        <end position="174"/>
    </location>
</feature>
<dbReference type="RefSeq" id="WP_348386853.1">
    <property type="nucleotide sequence ID" value="NZ_CP134146.1"/>
</dbReference>
<evidence type="ECO:0000313" key="7">
    <source>
        <dbReference type="EMBL" id="WNC67694.1"/>
    </source>
</evidence>
<gene>
    <name evidence="7" type="ORF">RI845_14350</name>
</gene>
<evidence type="ECO:0000256" key="2">
    <source>
        <dbReference type="ARBA" id="ARBA00022475"/>
    </source>
</evidence>
<comment type="subcellular location">
    <subcellularLocation>
        <location evidence="1">Cell membrane</location>
        <topology evidence="1">Multi-pass membrane protein</topology>
    </subcellularLocation>
</comment>
<evidence type="ECO:0000256" key="6">
    <source>
        <dbReference type="SAM" id="Phobius"/>
    </source>
</evidence>
<dbReference type="Proteomes" id="UP001248581">
    <property type="component" value="Chromosome"/>
</dbReference>
<organism evidence="7 8">
    <name type="scientific">Thalassotalea nanhaiensis</name>
    <dbReference type="NCBI Taxonomy" id="3065648"/>
    <lineage>
        <taxon>Bacteria</taxon>
        <taxon>Pseudomonadati</taxon>
        <taxon>Pseudomonadota</taxon>
        <taxon>Gammaproteobacteria</taxon>
        <taxon>Alteromonadales</taxon>
        <taxon>Colwelliaceae</taxon>
        <taxon>Thalassotalea</taxon>
    </lineage>
</organism>
<feature type="transmembrane region" description="Helical" evidence="6">
    <location>
        <begin position="72"/>
        <end position="92"/>
    </location>
</feature>
<feature type="transmembrane region" description="Helical" evidence="6">
    <location>
        <begin position="113"/>
        <end position="131"/>
    </location>
</feature>
<keyword evidence="3 6" id="KW-0812">Transmembrane</keyword>
<keyword evidence="2" id="KW-1003">Cell membrane</keyword>
<keyword evidence="5 6" id="KW-0472">Membrane</keyword>
<evidence type="ECO:0000256" key="3">
    <source>
        <dbReference type="ARBA" id="ARBA00022692"/>
    </source>
</evidence>